<dbReference type="CDD" id="cd10536">
    <property type="entry name" value="SET_SMYD4"/>
    <property type="match status" value="1"/>
</dbReference>
<proteinExistence type="predicted"/>
<evidence type="ECO:0000256" key="4">
    <source>
        <dbReference type="ARBA" id="ARBA00022603"/>
    </source>
</evidence>
<evidence type="ECO:0000256" key="10">
    <source>
        <dbReference type="ARBA" id="ARBA00023242"/>
    </source>
</evidence>
<gene>
    <name evidence="19" type="primary">LOC106462060</name>
</gene>
<dbReference type="SMART" id="SM00028">
    <property type="entry name" value="TPR"/>
    <property type="match status" value="4"/>
</dbReference>
<dbReference type="PANTHER" id="PTHR46165">
    <property type="entry name" value="SET AND MYND DOMAIN-CONTAINING PROTEIN 4"/>
    <property type="match status" value="1"/>
</dbReference>
<dbReference type="Pfam" id="PF01753">
    <property type="entry name" value="zf-MYND"/>
    <property type="match status" value="1"/>
</dbReference>
<evidence type="ECO:0000256" key="2">
    <source>
        <dbReference type="ARBA" id="ARBA00004496"/>
    </source>
</evidence>
<dbReference type="SUPFAM" id="SSF82199">
    <property type="entry name" value="SET domain"/>
    <property type="match status" value="2"/>
</dbReference>
<dbReference type="PROSITE" id="PS50865">
    <property type="entry name" value="ZF_MYND_2"/>
    <property type="match status" value="1"/>
</dbReference>
<accession>A0ABM1SMP5</accession>
<dbReference type="InterPro" id="IPR001214">
    <property type="entry name" value="SET_dom"/>
</dbReference>
<reference evidence="19" key="1">
    <citation type="submission" date="2025-08" db="UniProtKB">
        <authorList>
            <consortium name="RefSeq"/>
        </authorList>
    </citation>
    <scope>IDENTIFICATION</scope>
    <source>
        <tissue evidence="19">Muscle</tissue>
    </source>
</reference>
<evidence type="ECO:0000256" key="15">
    <source>
        <dbReference type="PROSITE-ProRule" id="PRU00134"/>
    </source>
</evidence>
<dbReference type="Pfam" id="PF00856">
    <property type="entry name" value="SET"/>
    <property type="match status" value="1"/>
</dbReference>
<evidence type="ECO:0000259" key="17">
    <source>
        <dbReference type="PROSITE" id="PS50865"/>
    </source>
</evidence>
<comment type="function">
    <text evidence="12">Protein-lysine N-methyltransferase. Monomethylates PRMT5, modulating its transcriptional activity. May also act as a histone methyltransferase. Plays a critical role in cardiac development. Acts as a key epigenetic regulator of gene expression during cardiac development via its dual activities as a methyltransferase and negative regulator of HDAC1.</text>
</comment>
<dbReference type="GeneID" id="106462060"/>
<evidence type="ECO:0000256" key="13">
    <source>
        <dbReference type="ARBA" id="ARBA00093635"/>
    </source>
</evidence>
<dbReference type="RefSeq" id="XP_022244901.1">
    <property type="nucleotide sequence ID" value="XM_022389193.1"/>
</dbReference>
<dbReference type="InterPro" id="IPR044421">
    <property type="entry name" value="SMYD4_SET"/>
</dbReference>
<evidence type="ECO:0000256" key="11">
    <source>
        <dbReference type="ARBA" id="ARBA00048985"/>
    </source>
</evidence>
<keyword evidence="10" id="KW-0539">Nucleus</keyword>
<keyword evidence="7" id="KW-0479">Metal-binding</keyword>
<evidence type="ECO:0000256" key="3">
    <source>
        <dbReference type="ARBA" id="ARBA00022490"/>
    </source>
</evidence>
<comment type="catalytic activity">
    <reaction evidence="11">
        <text>L-lysyl-[protein] + S-adenosyl-L-methionine = N(6)-methyl-L-lysyl-[protein] + S-adenosyl-L-homocysteine + H(+)</text>
        <dbReference type="Rhea" id="RHEA:51736"/>
        <dbReference type="Rhea" id="RHEA-COMP:9752"/>
        <dbReference type="Rhea" id="RHEA-COMP:13053"/>
        <dbReference type="ChEBI" id="CHEBI:15378"/>
        <dbReference type="ChEBI" id="CHEBI:29969"/>
        <dbReference type="ChEBI" id="CHEBI:57856"/>
        <dbReference type="ChEBI" id="CHEBI:59789"/>
        <dbReference type="ChEBI" id="CHEBI:61929"/>
    </reaction>
</comment>
<dbReference type="PANTHER" id="PTHR46165:SF2">
    <property type="entry name" value="SET AND MYND DOMAIN-CONTAINING PROTEIN 4"/>
    <property type="match status" value="1"/>
</dbReference>
<keyword evidence="9" id="KW-0862">Zinc</keyword>
<dbReference type="InterPro" id="IPR002893">
    <property type="entry name" value="Znf_MYND"/>
</dbReference>
<keyword evidence="18" id="KW-1185">Reference proteome</keyword>
<keyword evidence="8 15" id="KW-0863">Zinc-finger</keyword>
<feature type="domain" description="SET" evidence="16">
    <location>
        <begin position="245"/>
        <end position="574"/>
    </location>
</feature>
<evidence type="ECO:0000256" key="12">
    <source>
        <dbReference type="ARBA" id="ARBA00093423"/>
    </source>
</evidence>
<dbReference type="Gene3D" id="2.170.270.10">
    <property type="entry name" value="SET domain"/>
    <property type="match status" value="1"/>
</dbReference>
<keyword evidence="3" id="KW-0963">Cytoplasm</keyword>
<evidence type="ECO:0000256" key="6">
    <source>
        <dbReference type="ARBA" id="ARBA00022691"/>
    </source>
</evidence>
<sequence length="810" mass="93605">MTLLICPTYMESSWQDVLNVTTYHLASNKELGLRWFSQLRSNKERVQFCFNYQIFRNKLSFWLNVICGSQHKKHWEKASELRVEGNRCFHDKDFGKAVECYTQSILSAPFPRPNDAGEHHEELALGFANRSAALFHLHMYKECLKDIERAFQQGYPQELSYKLYQRKGMCLHYLNDYSYAKRAFSEALHILKEGRLDTKKMEIQKKEIQNLLKLCETPRHSMPKVQPYDCDDKQTLPDISYGRNSNFPSASSAVDVQCNKEKGRHVVANRMLSAGDTIFVETPYASVLLPNFYTTNCHHCYDKLVTAVPCHQCSQVRYCSEHCCKESWVKYHKWECGNLDLLHSVGIAHLAFRIILVTGMPCLSEFLKNKDRTDDQEMYLDTERQHCIRNYLRVYHLVTHSREMYVEDNFQYALTAALLLLLLKKVRFFCSDDNHTCSDGCSDISFESTPFNKEESSGNNSQDPSNNSDFIQNLLINSHDKTSLVAATGGLCLRHIQQLVCNASAITQLQTFQAENETVLMEKQVRVATAFYPSSSLMNHSCDPNIITSFHKDKLIVRVVKKVSPGGEVYNCYGPHFRRMSREDRQKALIEQYFFVCKCEACEGNGEWENKFQALRCNSCEGPLRPLNDISRTSCIDCDREQDCAIQQQKLFAAHDLFIQGLQLAEKKFFKDALEKLQKCHKIREKLLYKHHKQLAEVRDKIAWCYSSLGEFWLAVGFLRPTLVTTSEQFGAHSIEIANELQKFSDLLLNAIPQLLQEGHNSKESFIRNVFRESHEVISRAVEIFSIHYGSHHVAVKELKEKEKQLEGLS</sequence>
<evidence type="ECO:0000256" key="1">
    <source>
        <dbReference type="ARBA" id="ARBA00004123"/>
    </source>
</evidence>
<evidence type="ECO:0000259" key="16">
    <source>
        <dbReference type="PROSITE" id="PS50280"/>
    </source>
</evidence>
<evidence type="ECO:0000256" key="9">
    <source>
        <dbReference type="ARBA" id="ARBA00022833"/>
    </source>
</evidence>
<dbReference type="InterPro" id="IPR019734">
    <property type="entry name" value="TPR_rpt"/>
</dbReference>
<keyword evidence="5" id="KW-0808">Transferase</keyword>
<dbReference type="SUPFAM" id="SSF48452">
    <property type="entry name" value="TPR-like"/>
    <property type="match status" value="1"/>
</dbReference>
<evidence type="ECO:0000313" key="18">
    <source>
        <dbReference type="Proteomes" id="UP000694941"/>
    </source>
</evidence>
<evidence type="ECO:0000313" key="19">
    <source>
        <dbReference type="RefSeq" id="XP_022244901.1"/>
    </source>
</evidence>
<evidence type="ECO:0000256" key="14">
    <source>
        <dbReference type="ARBA" id="ARBA00093680"/>
    </source>
</evidence>
<comment type="subcellular location">
    <subcellularLocation>
        <location evidence="2">Cytoplasm</location>
    </subcellularLocation>
    <subcellularLocation>
        <location evidence="1">Nucleus</location>
    </subcellularLocation>
</comment>
<feature type="domain" description="MYND-type" evidence="17">
    <location>
        <begin position="297"/>
        <end position="336"/>
    </location>
</feature>
<dbReference type="Proteomes" id="UP000694941">
    <property type="component" value="Unplaced"/>
</dbReference>
<organism evidence="18 19">
    <name type="scientific">Limulus polyphemus</name>
    <name type="common">Atlantic horseshoe crab</name>
    <dbReference type="NCBI Taxonomy" id="6850"/>
    <lineage>
        <taxon>Eukaryota</taxon>
        <taxon>Metazoa</taxon>
        <taxon>Ecdysozoa</taxon>
        <taxon>Arthropoda</taxon>
        <taxon>Chelicerata</taxon>
        <taxon>Merostomata</taxon>
        <taxon>Xiphosura</taxon>
        <taxon>Limulidae</taxon>
        <taxon>Limulus</taxon>
    </lineage>
</organism>
<evidence type="ECO:0000256" key="5">
    <source>
        <dbReference type="ARBA" id="ARBA00022679"/>
    </source>
</evidence>
<dbReference type="InterPro" id="IPR046341">
    <property type="entry name" value="SET_dom_sf"/>
</dbReference>
<keyword evidence="6" id="KW-0949">S-adenosyl-L-methionine</keyword>
<dbReference type="Gene3D" id="1.25.40.10">
    <property type="entry name" value="Tetratricopeptide repeat domain"/>
    <property type="match status" value="2"/>
</dbReference>
<name>A0ABM1SMP5_LIMPO</name>
<dbReference type="InterPro" id="IPR011990">
    <property type="entry name" value="TPR-like_helical_dom_sf"/>
</dbReference>
<dbReference type="InterPro" id="IPR052097">
    <property type="entry name" value="SET-MYND_domain_protein"/>
</dbReference>
<dbReference type="PROSITE" id="PS01360">
    <property type="entry name" value="ZF_MYND_1"/>
    <property type="match status" value="1"/>
</dbReference>
<evidence type="ECO:0000256" key="7">
    <source>
        <dbReference type="ARBA" id="ARBA00022723"/>
    </source>
</evidence>
<evidence type="ECO:0000256" key="8">
    <source>
        <dbReference type="ARBA" id="ARBA00022771"/>
    </source>
</evidence>
<keyword evidence="4" id="KW-0489">Methyltransferase</keyword>
<dbReference type="PROSITE" id="PS50280">
    <property type="entry name" value="SET"/>
    <property type="match status" value="1"/>
</dbReference>
<protein>
    <recommendedName>
        <fullName evidence="13">Protein-lysine N-methyltransferase SMYD4</fullName>
    </recommendedName>
    <alternativeName>
        <fullName evidence="14">SET and MYND domain-containing protein 4</fullName>
    </alternativeName>
</protein>